<dbReference type="InterPro" id="IPR001412">
    <property type="entry name" value="aa-tRNA-synth_I_CS"/>
</dbReference>
<dbReference type="AlphaFoldDB" id="A0A814IET6"/>
<evidence type="ECO:0000256" key="2">
    <source>
        <dbReference type="ARBA" id="ARBA00005594"/>
    </source>
</evidence>
<dbReference type="EMBL" id="CAJNOR010000855">
    <property type="protein sequence ID" value="CAF1022355.1"/>
    <property type="molecule type" value="Genomic_DNA"/>
</dbReference>
<evidence type="ECO:0000256" key="7">
    <source>
        <dbReference type="ARBA" id="ARBA00022840"/>
    </source>
</evidence>
<evidence type="ECO:0000256" key="13">
    <source>
        <dbReference type="ARBA" id="ARBA00023274"/>
    </source>
</evidence>
<evidence type="ECO:0000256" key="5">
    <source>
        <dbReference type="ARBA" id="ARBA00022598"/>
    </source>
</evidence>
<keyword evidence="12 17" id="KW-0030">Aminoacyl-tRNA synthetase</keyword>
<dbReference type="InterPro" id="IPR013155">
    <property type="entry name" value="M/V/L/I-tRNA-synth_anticd-bd"/>
</dbReference>
<name>A0A814IET6_ADIRI</name>
<accession>A0A814IET6</accession>
<evidence type="ECO:0000256" key="14">
    <source>
        <dbReference type="ARBA" id="ARBA00032665"/>
    </source>
</evidence>
<dbReference type="PANTHER" id="PTHR42765">
    <property type="entry name" value="SOLEUCYL-TRNA SYNTHETASE"/>
    <property type="match status" value="1"/>
</dbReference>
<feature type="compositionally biased region" description="Basic and acidic residues" evidence="18">
    <location>
        <begin position="955"/>
        <end position="965"/>
    </location>
</feature>
<reference evidence="21" key="1">
    <citation type="submission" date="2021-02" db="EMBL/GenBank/DDBJ databases">
        <authorList>
            <person name="Nowell W R."/>
        </authorList>
    </citation>
    <scope>NUCLEOTIDE SEQUENCE</scope>
</reference>
<dbReference type="GO" id="GO:0004822">
    <property type="term" value="F:isoleucine-tRNA ligase activity"/>
    <property type="evidence" value="ECO:0007669"/>
    <property type="project" value="UniProtKB-EC"/>
</dbReference>
<organism evidence="21 22">
    <name type="scientific">Adineta ricciae</name>
    <name type="common">Rotifer</name>
    <dbReference type="NCBI Taxonomy" id="249248"/>
    <lineage>
        <taxon>Eukaryota</taxon>
        <taxon>Metazoa</taxon>
        <taxon>Spiralia</taxon>
        <taxon>Gnathifera</taxon>
        <taxon>Rotifera</taxon>
        <taxon>Eurotatoria</taxon>
        <taxon>Bdelloidea</taxon>
        <taxon>Adinetida</taxon>
        <taxon>Adinetidae</taxon>
        <taxon>Adineta</taxon>
    </lineage>
</organism>
<keyword evidence="8 17" id="KW-0648">Protein biosynthesis</keyword>
<dbReference type="InterPro" id="IPR014729">
    <property type="entry name" value="Rossmann-like_a/b/a_fold"/>
</dbReference>
<dbReference type="SUPFAM" id="SSF50677">
    <property type="entry name" value="ValRS/IleRS/LeuRS editing domain"/>
    <property type="match status" value="1"/>
</dbReference>
<dbReference type="SUPFAM" id="SSF52374">
    <property type="entry name" value="Nucleotidylyl transferase"/>
    <property type="match status" value="1"/>
</dbReference>
<comment type="caution">
    <text evidence="21">The sequence shown here is derived from an EMBL/GenBank/DDBJ whole genome shotgun (WGS) entry which is preliminary data.</text>
</comment>
<dbReference type="InterPro" id="IPR033708">
    <property type="entry name" value="Anticodon_Ile_BEm"/>
</dbReference>
<comment type="similarity">
    <text evidence="2 17">Belongs to the class-I aminoacyl-tRNA synthetase family.</text>
</comment>
<evidence type="ECO:0000256" key="17">
    <source>
        <dbReference type="RuleBase" id="RU363035"/>
    </source>
</evidence>
<evidence type="ECO:0000256" key="8">
    <source>
        <dbReference type="ARBA" id="ARBA00022917"/>
    </source>
</evidence>
<dbReference type="Pfam" id="PF01245">
    <property type="entry name" value="Ribosomal_L19"/>
    <property type="match status" value="1"/>
</dbReference>
<feature type="domain" description="Methionyl/Valyl/Leucyl/Isoleucyl-tRNA synthetase anticodon-binding" evidence="20">
    <location>
        <begin position="693"/>
        <end position="809"/>
    </location>
</feature>
<gene>
    <name evidence="21" type="ORF">XAT740_LOCUS14303</name>
</gene>
<keyword evidence="5 17" id="KW-0436">Ligase</keyword>
<dbReference type="InterPro" id="IPR009080">
    <property type="entry name" value="tRNAsynth_Ia_anticodon-bd"/>
</dbReference>
<dbReference type="PRINTS" id="PR00984">
    <property type="entry name" value="TRNASYNTHILE"/>
</dbReference>
<dbReference type="GO" id="GO:0032543">
    <property type="term" value="P:mitochondrial translation"/>
    <property type="evidence" value="ECO:0007669"/>
    <property type="project" value="TreeGrafter"/>
</dbReference>
<dbReference type="PROSITE" id="PS00178">
    <property type="entry name" value="AA_TRNA_LIGASE_I"/>
    <property type="match status" value="1"/>
</dbReference>
<dbReference type="Gene3D" id="3.40.50.620">
    <property type="entry name" value="HUPs"/>
    <property type="match status" value="2"/>
</dbReference>
<dbReference type="SUPFAM" id="SSF47323">
    <property type="entry name" value="Anticodon-binding domain of a subclass of class I aminoacyl-tRNA synthetases"/>
    <property type="match status" value="1"/>
</dbReference>
<dbReference type="InterPro" id="IPR050081">
    <property type="entry name" value="Ile-tRNA_ligase"/>
</dbReference>
<feature type="region of interest" description="Disordered" evidence="18">
    <location>
        <begin position="944"/>
        <end position="965"/>
    </location>
</feature>
<evidence type="ECO:0000256" key="11">
    <source>
        <dbReference type="ARBA" id="ARBA00023128"/>
    </source>
</evidence>
<dbReference type="Pfam" id="PF08264">
    <property type="entry name" value="Anticodon_1"/>
    <property type="match status" value="1"/>
</dbReference>
<evidence type="ECO:0000256" key="4">
    <source>
        <dbReference type="ARBA" id="ARBA00013165"/>
    </source>
</evidence>
<protein>
    <recommendedName>
        <fullName evidence="15">Large ribosomal subunit protein bL19m</fullName>
        <ecNumber evidence="4">6.1.1.5</ecNumber>
    </recommendedName>
    <alternativeName>
        <fullName evidence="16">39S ribosomal protein L19, mitochondrial</fullName>
    </alternativeName>
    <alternativeName>
        <fullName evidence="14">Isoleucyl-tRNA synthetase</fullName>
    </alternativeName>
</protein>
<dbReference type="GO" id="GO:0002161">
    <property type="term" value="F:aminoacyl-tRNA deacylase activity"/>
    <property type="evidence" value="ECO:0007669"/>
    <property type="project" value="InterPro"/>
</dbReference>
<keyword evidence="6 17" id="KW-0547">Nucleotide-binding</keyword>
<dbReference type="CDD" id="cd07960">
    <property type="entry name" value="Anticodon_Ia_Ile_BEm"/>
    <property type="match status" value="1"/>
</dbReference>
<dbReference type="FunFam" id="2.30.30.790:FF:000002">
    <property type="entry name" value="39S ribosomal protein L19, mitochondrial"/>
    <property type="match status" value="1"/>
</dbReference>
<keyword evidence="9" id="KW-0809">Transit peptide</keyword>
<comment type="similarity">
    <text evidence="3">Belongs to the bacterial ribosomal protein bL19 family.</text>
</comment>
<evidence type="ECO:0000313" key="22">
    <source>
        <dbReference type="Proteomes" id="UP000663828"/>
    </source>
</evidence>
<evidence type="ECO:0000256" key="6">
    <source>
        <dbReference type="ARBA" id="ARBA00022741"/>
    </source>
</evidence>
<evidence type="ECO:0000256" key="16">
    <source>
        <dbReference type="ARBA" id="ARBA00035359"/>
    </source>
</evidence>
<dbReference type="InterPro" id="IPR002301">
    <property type="entry name" value="Ile-tRNA-ligase"/>
</dbReference>
<evidence type="ECO:0000256" key="12">
    <source>
        <dbReference type="ARBA" id="ARBA00023146"/>
    </source>
</evidence>
<dbReference type="Gene3D" id="2.30.30.790">
    <property type="match status" value="1"/>
</dbReference>
<dbReference type="InterPro" id="IPR002300">
    <property type="entry name" value="aa-tRNA-synth_Ia"/>
</dbReference>
<dbReference type="GO" id="GO:0005739">
    <property type="term" value="C:mitochondrion"/>
    <property type="evidence" value="ECO:0007669"/>
    <property type="project" value="UniProtKB-SubCell"/>
</dbReference>
<dbReference type="GO" id="GO:0006428">
    <property type="term" value="P:isoleucyl-tRNA aminoacylation"/>
    <property type="evidence" value="ECO:0007669"/>
    <property type="project" value="InterPro"/>
</dbReference>
<keyword evidence="22" id="KW-1185">Reference proteome</keyword>
<keyword evidence="10" id="KW-0689">Ribosomal protein</keyword>
<comment type="subcellular location">
    <subcellularLocation>
        <location evidence="1">Mitochondrion</location>
    </subcellularLocation>
</comment>
<dbReference type="InterPro" id="IPR009008">
    <property type="entry name" value="Val/Leu/Ile-tRNA-synth_edit"/>
</dbReference>
<evidence type="ECO:0000313" key="21">
    <source>
        <dbReference type="EMBL" id="CAF1022355.1"/>
    </source>
</evidence>
<dbReference type="Gene3D" id="3.90.740.10">
    <property type="entry name" value="Valyl/Leucyl/Isoleucyl-tRNA synthetase, editing domain"/>
    <property type="match status" value="1"/>
</dbReference>
<evidence type="ECO:0000259" key="19">
    <source>
        <dbReference type="Pfam" id="PF00133"/>
    </source>
</evidence>
<evidence type="ECO:0000259" key="20">
    <source>
        <dbReference type="Pfam" id="PF08264"/>
    </source>
</evidence>
<dbReference type="SUPFAM" id="SSF50104">
    <property type="entry name" value="Translation proteins SH3-like domain"/>
    <property type="match status" value="1"/>
</dbReference>
<dbReference type="GO" id="GO:0003735">
    <property type="term" value="F:structural constituent of ribosome"/>
    <property type="evidence" value="ECO:0007669"/>
    <property type="project" value="InterPro"/>
</dbReference>
<keyword evidence="13" id="KW-0687">Ribonucleoprotein</keyword>
<dbReference type="GO" id="GO:1990904">
    <property type="term" value="C:ribonucleoprotein complex"/>
    <property type="evidence" value="ECO:0007669"/>
    <property type="project" value="UniProtKB-KW"/>
</dbReference>
<dbReference type="PANTHER" id="PTHR42765:SF1">
    <property type="entry name" value="ISOLEUCINE--TRNA LIGASE, MITOCHONDRIAL"/>
    <property type="match status" value="1"/>
</dbReference>
<sequence length="1234" mass="143351">MPKSKFASTMKNRVKLENDIKQKFPVNQLWDWQSKQTHRPVFVLHDGPPYANGPLHLGHFLNKIQKDIIVRYKLLAGHRIDFRLGWDCHGLPIELKALQKNKTKSTSEDPLTIRRLARQFASETLEKQKAELQSWGILADWSNCYKTFDKGYIIDQIKLFWILYQKGLLYRQYKPVNWSPTVQSALAESELEYNNKHQSTAIYVRFRLKNDDSLSRLLPQTSLENVYALIWTTTPWSLVGNQAVAVNENFKYLFVTFPSTNDTYIIAEPLLSNIKQYPPFSNEQFEIIGDCLGSQLTKVKYYHPIYQDQVTTYPIVISDHVTSELGTGLVHIAPAHGADDFLLSIKHNLQCVNAVNLTGHLHCPTIESLHNRNALDPNDGIQSILKHLNSNVLHHYQLTHSYPYDWREKKPVLILGSQQWFIDTTRLRDRACNVISDEVKIYPEGGGKSFLSMTARRPYWCISRQRCWGVPIPVFYSKDEKNELVVNEDIIEHLIKCVQEKGSIDFWWSADDIKDLLPKSMHDQAENLVRANDIFDVWFDSGSSFYSLLKDFNYQADLYCEGHDQFNGWFLSSLLLSTGFQSRAPFSNIFVHGFVVDKNNQKMSKSIGNVIEPSHMIYGGGKERFLENGFDVCREWVTRESYKQQCKASAEDLGKAYKRVYEIRNVLKFLLGNLYDYQVDKHSVAVENLTAVDQYMAYRLHQVLTTFHNDFDRYRMYHGLITAETFIQTDVSSFYCSVTKDRLYCNPPDSHLRRSTQTVFHLLLKCLNERLAPVMPYLAQELHNELSVLNHKEKKINDIFENEFTFLERAFTDISSELASTMVIVFHLRDTFHKMLQNRRAILCDIVLYLSDKAKVQLKQVIDVLGRHPSTVEMKIWQPLEELLQCSRVQQRSLSDLETDLTEENISSVDLPLIVLISVVRYKQRGHIPDQLVEHHRQSPLGKAKAGAAVGVSPPKDDKTPNLRTTPHDFKYVYPDFLPNPIPYLRDRILEKLERKDMFRRRQQIEIPEFYVGSVLGVTSADPYAPNRRNRFVGICIQRERHGLKHQFTLRNIVDGVGVEIIYELYNPTITKIEVLKLERRLDENLAYLRDAPPEYCTFPFDMEPVKLPPGSGVPLNTIQVPITSTHWQYKWERHDLKGVLLPKLPRSVGKASERYSQPWRQWDIMRQYRTEIHDDDRAEIFEDIEKHKQDLAQYRIDSKENVKITRTRQKAAGRKAILDDAPKANRPSSSTSQ</sequence>
<evidence type="ECO:0000256" key="1">
    <source>
        <dbReference type="ARBA" id="ARBA00004173"/>
    </source>
</evidence>
<dbReference type="Pfam" id="PF00133">
    <property type="entry name" value="tRNA-synt_1"/>
    <property type="match status" value="1"/>
</dbReference>
<dbReference type="GO" id="GO:0000049">
    <property type="term" value="F:tRNA binding"/>
    <property type="evidence" value="ECO:0007669"/>
    <property type="project" value="InterPro"/>
</dbReference>
<dbReference type="Proteomes" id="UP000663828">
    <property type="component" value="Unassembled WGS sequence"/>
</dbReference>
<keyword evidence="7 17" id="KW-0067">ATP-binding</keyword>
<evidence type="ECO:0000256" key="15">
    <source>
        <dbReference type="ARBA" id="ARBA00035288"/>
    </source>
</evidence>
<evidence type="ECO:0000256" key="3">
    <source>
        <dbReference type="ARBA" id="ARBA00005781"/>
    </source>
</evidence>
<feature type="domain" description="Aminoacyl-tRNA synthetase class Ia" evidence="19">
    <location>
        <begin position="34"/>
        <end position="646"/>
    </location>
</feature>
<dbReference type="GO" id="GO:0005524">
    <property type="term" value="F:ATP binding"/>
    <property type="evidence" value="ECO:0007669"/>
    <property type="project" value="UniProtKB-KW"/>
</dbReference>
<dbReference type="EC" id="6.1.1.5" evidence="4"/>
<dbReference type="NCBIfam" id="TIGR00392">
    <property type="entry name" value="ileS"/>
    <property type="match status" value="1"/>
</dbReference>
<dbReference type="InterPro" id="IPR001857">
    <property type="entry name" value="Ribosomal_bL19"/>
</dbReference>
<dbReference type="InterPro" id="IPR008991">
    <property type="entry name" value="Translation_prot_SH3-like_sf"/>
</dbReference>
<dbReference type="Gene3D" id="1.10.730.20">
    <property type="match status" value="1"/>
</dbReference>
<evidence type="ECO:0000256" key="9">
    <source>
        <dbReference type="ARBA" id="ARBA00022946"/>
    </source>
</evidence>
<evidence type="ECO:0000256" key="18">
    <source>
        <dbReference type="SAM" id="MobiDB-lite"/>
    </source>
</evidence>
<proteinExistence type="inferred from homology"/>
<dbReference type="InterPro" id="IPR038657">
    <property type="entry name" value="Ribosomal_bL19_sf"/>
</dbReference>
<dbReference type="GO" id="GO:0005840">
    <property type="term" value="C:ribosome"/>
    <property type="evidence" value="ECO:0007669"/>
    <property type="project" value="UniProtKB-KW"/>
</dbReference>
<keyword evidence="11" id="KW-0496">Mitochondrion</keyword>
<evidence type="ECO:0000256" key="10">
    <source>
        <dbReference type="ARBA" id="ARBA00022980"/>
    </source>
</evidence>
<feature type="region of interest" description="Disordered" evidence="18">
    <location>
        <begin position="1206"/>
        <end position="1234"/>
    </location>
</feature>